<sequence length="74" mass="7980">MGRRAGLAPGPRMLGRSASQTQSGLVHRAQPDSVRAGREPGRSTVEAVGFQLLPRDRMSLKLIEVVTVLKVNSE</sequence>
<evidence type="ECO:0000313" key="2">
    <source>
        <dbReference type="EMBL" id="KAK9001067.1"/>
    </source>
</evidence>
<gene>
    <name evidence="2" type="ORF">V6N11_082859</name>
</gene>
<evidence type="ECO:0000313" key="3">
    <source>
        <dbReference type="Proteomes" id="UP001396334"/>
    </source>
</evidence>
<evidence type="ECO:0000256" key="1">
    <source>
        <dbReference type="SAM" id="MobiDB-lite"/>
    </source>
</evidence>
<dbReference type="EMBL" id="JBBPBN010000036">
    <property type="protein sequence ID" value="KAK9001067.1"/>
    <property type="molecule type" value="Genomic_DNA"/>
</dbReference>
<protein>
    <submittedName>
        <fullName evidence="2">Uncharacterized protein</fullName>
    </submittedName>
</protein>
<keyword evidence="3" id="KW-1185">Reference proteome</keyword>
<dbReference type="Proteomes" id="UP001396334">
    <property type="component" value="Unassembled WGS sequence"/>
</dbReference>
<organism evidence="2 3">
    <name type="scientific">Hibiscus sabdariffa</name>
    <name type="common">roselle</name>
    <dbReference type="NCBI Taxonomy" id="183260"/>
    <lineage>
        <taxon>Eukaryota</taxon>
        <taxon>Viridiplantae</taxon>
        <taxon>Streptophyta</taxon>
        <taxon>Embryophyta</taxon>
        <taxon>Tracheophyta</taxon>
        <taxon>Spermatophyta</taxon>
        <taxon>Magnoliopsida</taxon>
        <taxon>eudicotyledons</taxon>
        <taxon>Gunneridae</taxon>
        <taxon>Pentapetalae</taxon>
        <taxon>rosids</taxon>
        <taxon>malvids</taxon>
        <taxon>Malvales</taxon>
        <taxon>Malvaceae</taxon>
        <taxon>Malvoideae</taxon>
        <taxon>Hibiscus</taxon>
    </lineage>
</organism>
<proteinExistence type="predicted"/>
<accession>A0ABR2QK55</accession>
<reference evidence="2 3" key="1">
    <citation type="journal article" date="2024" name="G3 (Bethesda)">
        <title>Genome assembly of Hibiscus sabdariffa L. provides insights into metabolisms of medicinal natural products.</title>
        <authorList>
            <person name="Kim T."/>
        </authorList>
    </citation>
    <scope>NUCLEOTIDE SEQUENCE [LARGE SCALE GENOMIC DNA]</scope>
    <source>
        <strain evidence="2">TK-2024</strain>
        <tissue evidence="2">Old leaves</tissue>
    </source>
</reference>
<name>A0ABR2QK55_9ROSI</name>
<comment type="caution">
    <text evidence="2">The sequence shown here is derived from an EMBL/GenBank/DDBJ whole genome shotgun (WGS) entry which is preliminary data.</text>
</comment>
<feature type="region of interest" description="Disordered" evidence="1">
    <location>
        <begin position="1"/>
        <end position="41"/>
    </location>
</feature>